<evidence type="ECO:0000313" key="3">
    <source>
        <dbReference type="EMBL" id="SDW29253.1"/>
    </source>
</evidence>
<organism evidence="3 4">
    <name type="scientific">Marinococcus luteus</name>
    <dbReference type="NCBI Taxonomy" id="1122204"/>
    <lineage>
        <taxon>Bacteria</taxon>
        <taxon>Bacillati</taxon>
        <taxon>Bacillota</taxon>
        <taxon>Bacilli</taxon>
        <taxon>Bacillales</taxon>
        <taxon>Bacillaceae</taxon>
        <taxon>Marinococcus</taxon>
    </lineage>
</organism>
<evidence type="ECO:0000259" key="2">
    <source>
        <dbReference type="PROSITE" id="PS51725"/>
    </source>
</evidence>
<dbReference type="InterPro" id="IPR011008">
    <property type="entry name" value="Dimeric_a/b-barrel"/>
</dbReference>
<keyword evidence="4" id="KW-1185">Reference proteome</keyword>
<dbReference type="InterPro" id="IPR007138">
    <property type="entry name" value="ABM_dom"/>
</dbReference>
<accession>A0A1H2SC59</accession>
<dbReference type="PANTHER" id="PTHR34474:SF2">
    <property type="entry name" value="SIGNAL TRANSDUCTION PROTEIN TRAP"/>
    <property type="match status" value="1"/>
</dbReference>
<proteinExistence type="predicted"/>
<dbReference type="EMBL" id="FNNC01000001">
    <property type="protein sequence ID" value="SDW29253.1"/>
    <property type="molecule type" value="Genomic_DNA"/>
</dbReference>
<name>A0A1H2SC59_9BACI</name>
<dbReference type="PROSITE" id="PS51725">
    <property type="entry name" value="ABM"/>
    <property type="match status" value="1"/>
</dbReference>
<reference evidence="3 4" key="1">
    <citation type="submission" date="2016-10" db="EMBL/GenBank/DDBJ databases">
        <authorList>
            <person name="de Groot N.N."/>
        </authorList>
    </citation>
    <scope>NUCLEOTIDE SEQUENCE [LARGE SCALE GENOMIC DNA]</scope>
    <source>
        <strain evidence="3 4">DSM 23126</strain>
    </source>
</reference>
<evidence type="ECO:0000313" key="4">
    <source>
        <dbReference type="Proteomes" id="UP000199488"/>
    </source>
</evidence>
<dbReference type="STRING" id="1122204.SAMN05421781_1114"/>
<feature type="region of interest" description="Disordered" evidence="1">
    <location>
        <begin position="69"/>
        <end position="91"/>
    </location>
</feature>
<dbReference type="RefSeq" id="WP_091612163.1">
    <property type="nucleotide sequence ID" value="NZ_FNNC01000001.1"/>
</dbReference>
<dbReference type="Gene3D" id="3.30.70.100">
    <property type="match status" value="1"/>
</dbReference>
<sequence>MYVVINELEVPEEAKEQIQERFGASAEKMNQVPGCLEFLFLDETTEDGKQLVFTKWETKEDFENWLESDSFKSSHRAGGQEKRESAATGNQIRQFRVVHAS</sequence>
<feature type="domain" description="ABM" evidence="2">
    <location>
        <begin position="2"/>
        <end position="95"/>
    </location>
</feature>
<dbReference type="OrthoDB" id="384737at2"/>
<dbReference type="AlphaFoldDB" id="A0A1H2SC59"/>
<gene>
    <name evidence="3" type="ORF">SAMN05421781_1114</name>
</gene>
<dbReference type="Pfam" id="PF03992">
    <property type="entry name" value="ABM"/>
    <property type="match status" value="1"/>
</dbReference>
<dbReference type="InterPro" id="IPR050404">
    <property type="entry name" value="Heme-degrading_MO"/>
</dbReference>
<dbReference type="SUPFAM" id="SSF54909">
    <property type="entry name" value="Dimeric alpha+beta barrel"/>
    <property type="match status" value="1"/>
</dbReference>
<dbReference type="Proteomes" id="UP000199488">
    <property type="component" value="Unassembled WGS sequence"/>
</dbReference>
<evidence type="ECO:0000256" key="1">
    <source>
        <dbReference type="SAM" id="MobiDB-lite"/>
    </source>
</evidence>
<dbReference type="PANTHER" id="PTHR34474">
    <property type="entry name" value="SIGNAL TRANSDUCTION PROTEIN TRAP"/>
    <property type="match status" value="1"/>
</dbReference>
<protein>
    <submittedName>
        <fullName evidence="3">Heme oxygenase (Staphylobilin-producing)</fullName>
    </submittedName>
</protein>